<evidence type="ECO:0000313" key="1">
    <source>
        <dbReference type="EMBL" id="PZO58058.1"/>
    </source>
</evidence>
<proteinExistence type="predicted"/>
<sequence>MVRGRKSKVQMWMPRQADLFGPFSSELITGMSSTPLSASIDYLTNLDIYQPSQNRDCAVLYQFMRWAVSNVARRKWGANIQQSLRGKPLEGKMLELVRKEGALLTKLLNLVSEVHLLNPQNHLHAAFWWLVCVLKSECTSIVRYESKEDAPSWKRDYVSDYEGITAALRRQKNPFTKPYTKRLFDEAVKIAKKSSGAKADEDLFTAKAYKPYLDARSDIATFLRKKETEKLLLKA</sequence>
<evidence type="ECO:0000313" key="2">
    <source>
        <dbReference type="Proteomes" id="UP000249794"/>
    </source>
</evidence>
<dbReference type="AlphaFoldDB" id="A0A2W4ZT91"/>
<reference evidence="2" key="1">
    <citation type="submission" date="2018-04" db="EMBL/GenBank/DDBJ databases">
        <authorList>
            <person name="Cornet L."/>
        </authorList>
    </citation>
    <scope>NUCLEOTIDE SEQUENCE [LARGE SCALE GENOMIC DNA]</scope>
</reference>
<reference evidence="1 2" key="2">
    <citation type="submission" date="2018-06" db="EMBL/GenBank/DDBJ databases">
        <title>Metagenomic assembly of (sub)arctic Cyanobacteria and their associated microbiome from non-axenic cultures.</title>
        <authorList>
            <person name="Baurain D."/>
        </authorList>
    </citation>
    <scope>NUCLEOTIDE SEQUENCE [LARGE SCALE GENOMIC DNA]</scope>
    <source>
        <strain evidence="1">ULC027bin1</strain>
    </source>
</reference>
<dbReference type="EMBL" id="QBMP01000039">
    <property type="protein sequence ID" value="PZO58058.1"/>
    <property type="molecule type" value="Genomic_DNA"/>
</dbReference>
<accession>A0A2W4ZT91</accession>
<comment type="caution">
    <text evidence="1">The sequence shown here is derived from an EMBL/GenBank/DDBJ whole genome shotgun (WGS) entry which is preliminary data.</text>
</comment>
<organism evidence="1 2">
    <name type="scientific">Phormidesmis priestleyi</name>
    <dbReference type="NCBI Taxonomy" id="268141"/>
    <lineage>
        <taxon>Bacteria</taxon>
        <taxon>Bacillati</taxon>
        <taxon>Cyanobacteriota</taxon>
        <taxon>Cyanophyceae</taxon>
        <taxon>Leptolyngbyales</taxon>
        <taxon>Leptolyngbyaceae</taxon>
        <taxon>Phormidesmis</taxon>
    </lineage>
</organism>
<name>A0A2W4ZT91_9CYAN</name>
<dbReference type="Proteomes" id="UP000249794">
    <property type="component" value="Unassembled WGS sequence"/>
</dbReference>
<protein>
    <submittedName>
        <fullName evidence="1">Uncharacterized protein</fullName>
    </submittedName>
</protein>
<gene>
    <name evidence="1" type="ORF">DCF15_05845</name>
</gene>